<comment type="caution">
    <text evidence="1">The sequence shown here is derived from an EMBL/GenBank/DDBJ whole genome shotgun (WGS) entry which is preliminary data.</text>
</comment>
<dbReference type="Proteomes" id="UP001174936">
    <property type="component" value="Unassembled WGS sequence"/>
</dbReference>
<gene>
    <name evidence="1" type="ORF">B0T16DRAFT_460214</name>
</gene>
<dbReference type="EMBL" id="JAULSV010000005">
    <property type="protein sequence ID" value="KAK0644128.1"/>
    <property type="molecule type" value="Genomic_DNA"/>
</dbReference>
<keyword evidence="2" id="KW-1185">Reference proteome</keyword>
<sequence length="229" mass="26424">MKNLSFHPFAIAVRAPRLQWKGSLSNGRWGSISVKSNAGPPAYLRIRRIAVLRLLRDAGPWRLHTFGIHTCWGTVKVIQNYFLDFEEATRNNYKEQWAICEAFAYFTPTGYGADKLNMIEDVDTLEDIVRLMCRLFLSMIARLEREKLLSKDSEILNLGLIVALFMEMPTLIDLDLDDESEPLGPKEDKKTWNPGKFWNHIYAYARKYDIKLEGARIPGQDHGCVQCQR</sequence>
<dbReference type="AlphaFoldDB" id="A0AA39Y180"/>
<organism evidence="1 2">
    <name type="scientific">Cercophora newfieldiana</name>
    <dbReference type="NCBI Taxonomy" id="92897"/>
    <lineage>
        <taxon>Eukaryota</taxon>
        <taxon>Fungi</taxon>
        <taxon>Dikarya</taxon>
        <taxon>Ascomycota</taxon>
        <taxon>Pezizomycotina</taxon>
        <taxon>Sordariomycetes</taxon>
        <taxon>Sordariomycetidae</taxon>
        <taxon>Sordariales</taxon>
        <taxon>Lasiosphaeriaceae</taxon>
        <taxon>Cercophora</taxon>
    </lineage>
</organism>
<protein>
    <submittedName>
        <fullName evidence="1">Uncharacterized protein</fullName>
    </submittedName>
</protein>
<proteinExistence type="predicted"/>
<name>A0AA39Y180_9PEZI</name>
<evidence type="ECO:0000313" key="2">
    <source>
        <dbReference type="Proteomes" id="UP001174936"/>
    </source>
</evidence>
<reference evidence="1" key="1">
    <citation type="submission" date="2023-06" db="EMBL/GenBank/DDBJ databases">
        <title>Genome-scale phylogeny and comparative genomics of the fungal order Sordariales.</title>
        <authorList>
            <consortium name="Lawrence Berkeley National Laboratory"/>
            <person name="Hensen N."/>
            <person name="Bonometti L."/>
            <person name="Westerberg I."/>
            <person name="Brannstrom I.O."/>
            <person name="Guillou S."/>
            <person name="Cros-Aarteil S."/>
            <person name="Calhoun S."/>
            <person name="Haridas S."/>
            <person name="Kuo A."/>
            <person name="Mondo S."/>
            <person name="Pangilinan J."/>
            <person name="Riley R."/>
            <person name="Labutti K."/>
            <person name="Andreopoulos B."/>
            <person name="Lipzen A."/>
            <person name="Chen C."/>
            <person name="Yanf M."/>
            <person name="Daum C."/>
            <person name="Ng V."/>
            <person name="Clum A."/>
            <person name="Steindorff A."/>
            <person name="Ohm R."/>
            <person name="Martin F."/>
            <person name="Silar P."/>
            <person name="Natvig D."/>
            <person name="Lalanne C."/>
            <person name="Gautier V."/>
            <person name="Ament-Velasquez S.L."/>
            <person name="Kruys A."/>
            <person name="Hutchinson M.I."/>
            <person name="Powell A.J."/>
            <person name="Barry K."/>
            <person name="Miller A.N."/>
            <person name="Grigoriev I.V."/>
            <person name="Debuchy R."/>
            <person name="Gladieux P."/>
            <person name="Thoren M.H."/>
            <person name="Johannesson H."/>
        </authorList>
    </citation>
    <scope>NUCLEOTIDE SEQUENCE</scope>
    <source>
        <strain evidence="1">SMH2532-1</strain>
    </source>
</reference>
<accession>A0AA39Y180</accession>
<evidence type="ECO:0000313" key="1">
    <source>
        <dbReference type="EMBL" id="KAK0644128.1"/>
    </source>
</evidence>